<protein>
    <submittedName>
        <fullName evidence="8">Chromate transporter</fullName>
    </submittedName>
</protein>
<evidence type="ECO:0000313" key="8">
    <source>
        <dbReference type="EMBL" id="MBM7561202.1"/>
    </source>
</evidence>
<dbReference type="InterPro" id="IPR052518">
    <property type="entry name" value="CHR_Transporter"/>
</dbReference>
<comment type="similarity">
    <text evidence="2">Belongs to the chromate ion transporter (CHR) (TC 2.A.51) family.</text>
</comment>
<dbReference type="PANTHER" id="PTHR43663">
    <property type="entry name" value="CHROMATE TRANSPORT PROTEIN-RELATED"/>
    <property type="match status" value="1"/>
</dbReference>
<reference evidence="8 9" key="1">
    <citation type="submission" date="2021-01" db="EMBL/GenBank/DDBJ databases">
        <title>Genomic Encyclopedia of Type Strains, Phase IV (KMG-IV): sequencing the most valuable type-strain genomes for metagenomic binning, comparative biology and taxonomic classification.</title>
        <authorList>
            <person name="Goeker M."/>
        </authorList>
    </citation>
    <scope>NUCLEOTIDE SEQUENCE [LARGE SCALE GENOMIC DNA]</scope>
    <source>
        <strain evidence="8 9">DSM 24436</strain>
    </source>
</reference>
<keyword evidence="9" id="KW-1185">Reference proteome</keyword>
<dbReference type="Proteomes" id="UP000767854">
    <property type="component" value="Unassembled WGS sequence"/>
</dbReference>
<dbReference type="RefSeq" id="WP_204662415.1">
    <property type="nucleotide sequence ID" value="NZ_JAFBDT010000003.1"/>
</dbReference>
<keyword evidence="4 7" id="KW-0812">Transmembrane</keyword>
<evidence type="ECO:0000256" key="2">
    <source>
        <dbReference type="ARBA" id="ARBA00005262"/>
    </source>
</evidence>
<dbReference type="PANTHER" id="PTHR43663:SF1">
    <property type="entry name" value="CHROMATE TRANSPORTER"/>
    <property type="match status" value="1"/>
</dbReference>
<feature type="transmembrane region" description="Helical" evidence="7">
    <location>
        <begin position="7"/>
        <end position="28"/>
    </location>
</feature>
<organism evidence="8 9">
    <name type="scientific">Fusibacter tunisiensis</name>
    <dbReference type="NCBI Taxonomy" id="1008308"/>
    <lineage>
        <taxon>Bacteria</taxon>
        <taxon>Bacillati</taxon>
        <taxon>Bacillota</taxon>
        <taxon>Clostridia</taxon>
        <taxon>Eubacteriales</taxon>
        <taxon>Eubacteriales Family XII. Incertae Sedis</taxon>
        <taxon>Fusibacter</taxon>
    </lineage>
</organism>
<feature type="transmembrane region" description="Helical" evidence="7">
    <location>
        <begin position="132"/>
        <end position="154"/>
    </location>
</feature>
<dbReference type="EMBL" id="JAFBDT010000003">
    <property type="protein sequence ID" value="MBM7561202.1"/>
    <property type="molecule type" value="Genomic_DNA"/>
</dbReference>
<dbReference type="InterPro" id="IPR003370">
    <property type="entry name" value="Chromate_transpt"/>
</dbReference>
<dbReference type="Pfam" id="PF02417">
    <property type="entry name" value="Chromate_transp"/>
    <property type="match status" value="1"/>
</dbReference>
<keyword evidence="5 7" id="KW-1133">Transmembrane helix</keyword>
<proteinExistence type="inferred from homology"/>
<gene>
    <name evidence="8" type="ORF">JOC49_000719</name>
</gene>
<feature type="transmembrane region" description="Helical" evidence="7">
    <location>
        <begin position="76"/>
        <end position="98"/>
    </location>
</feature>
<evidence type="ECO:0000313" key="9">
    <source>
        <dbReference type="Proteomes" id="UP000767854"/>
    </source>
</evidence>
<comment type="caution">
    <text evidence="8">The sequence shown here is derived from an EMBL/GenBank/DDBJ whole genome shotgun (WGS) entry which is preliminary data.</text>
</comment>
<evidence type="ECO:0000256" key="7">
    <source>
        <dbReference type="SAM" id="Phobius"/>
    </source>
</evidence>
<feature type="transmembrane region" description="Helical" evidence="7">
    <location>
        <begin position="105"/>
        <end position="126"/>
    </location>
</feature>
<evidence type="ECO:0000256" key="6">
    <source>
        <dbReference type="ARBA" id="ARBA00023136"/>
    </source>
</evidence>
<evidence type="ECO:0000256" key="3">
    <source>
        <dbReference type="ARBA" id="ARBA00022475"/>
    </source>
</evidence>
<comment type="subcellular location">
    <subcellularLocation>
        <location evidence="1">Cell membrane</location>
        <topology evidence="1">Multi-pass membrane protein</topology>
    </subcellularLocation>
</comment>
<keyword evidence="6 7" id="KW-0472">Membrane</keyword>
<sequence length="178" mass="19353">MIILKLFFEFFKIGLFAVGGGMAAIPFLRHLSLSTDWYPIAFITDMIAISESTPGPIGINMATYAGFTIAGLPGGIVATLGMIMPSIIIVTIVASYLARVRESQLMAHVFMGLRPAVTALIAIAAYDIIRTAVLNFEAFNGLKVIYFLLVFYLIRRYKKHPIAYVALSAGVGVLLNFA</sequence>
<evidence type="ECO:0000256" key="4">
    <source>
        <dbReference type="ARBA" id="ARBA00022692"/>
    </source>
</evidence>
<evidence type="ECO:0000256" key="1">
    <source>
        <dbReference type="ARBA" id="ARBA00004651"/>
    </source>
</evidence>
<keyword evidence="3" id="KW-1003">Cell membrane</keyword>
<name>A0ABS2MP81_9FIRM</name>
<evidence type="ECO:0000256" key="5">
    <source>
        <dbReference type="ARBA" id="ARBA00022989"/>
    </source>
</evidence>
<accession>A0ABS2MP81</accession>